<name>A0A821I7V7_9BILA</name>
<keyword evidence="3" id="KW-1185">Reference proteome</keyword>
<accession>A0A821I7V7</accession>
<feature type="non-terminal residue" evidence="2">
    <location>
        <position position="43"/>
    </location>
</feature>
<evidence type="ECO:0000256" key="1">
    <source>
        <dbReference type="SAM" id="MobiDB-lite"/>
    </source>
</evidence>
<dbReference type="AlphaFoldDB" id="A0A821I7V7"/>
<comment type="caution">
    <text evidence="2">The sequence shown here is derived from an EMBL/GenBank/DDBJ whole genome shotgun (WGS) entry which is preliminary data.</text>
</comment>
<organism evidence="2 3">
    <name type="scientific">Rotaria magnacalcarata</name>
    <dbReference type="NCBI Taxonomy" id="392030"/>
    <lineage>
        <taxon>Eukaryota</taxon>
        <taxon>Metazoa</taxon>
        <taxon>Spiralia</taxon>
        <taxon>Gnathifera</taxon>
        <taxon>Rotifera</taxon>
        <taxon>Eurotatoria</taxon>
        <taxon>Bdelloidea</taxon>
        <taxon>Philodinida</taxon>
        <taxon>Philodinidae</taxon>
        <taxon>Rotaria</taxon>
    </lineage>
</organism>
<gene>
    <name evidence="2" type="ORF">OVN521_LOCUS48296</name>
</gene>
<proteinExistence type="predicted"/>
<dbReference type="EMBL" id="CAJOBG010099746">
    <property type="protein sequence ID" value="CAF4697899.1"/>
    <property type="molecule type" value="Genomic_DNA"/>
</dbReference>
<evidence type="ECO:0000313" key="2">
    <source>
        <dbReference type="EMBL" id="CAF4697899.1"/>
    </source>
</evidence>
<sequence length="43" mass="4712">MLTKSLLPSVGADKNHPGNPTTKYCPNGNDFPILNVKHGNQHR</sequence>
<feature type="region of interest" description="Disordered" evidence="1">
    <location>
        <begin position="1"/>
        <end position="43"/>
    </location>
</feature>
<reference evidence="2" key="1">
    <citation type="submission" date="2021-02" db="EMBL/GenBank/DDBJ databases">
        <authorList>
            <person name="Nowell W R."/>
        </authorList>
    </citation>
    <scope>NUCLEOTIDE SEQUENCE</scope>
</reference>
<protein>
    <submittedName>
        <fullName evidence="2">Uncharacterized protein</fullName>
    </submittedName>
</protein>
<evidence type="ECO:0000313" key="3">
    <source>
        <dbReference type="Proteomes" id="UP000663866"/>
    </source>
</evidence>
<dbReference type="Proteomes" id="UP000663866">
    <property type="component" value="Unassembled WGS sequence"/>
</dbReference>